<organism evidence="2 3">
    <name type="scientific">Reticulomyxa filosa</name>
    <dbReference type="NCBI Taxonomy" id="46433"/>
    <lineage>
        <taxon>Eukaryota</taxon>
        <taxon>Sar</taxon>
        <taxon>Rhizaria</taxon>
        <taxon>Retaria</taxon>
        <taxon>Foraminifera</taxon>
        <taxon>Monothalamids</taxon>
        <taxon>Reticulomyxidae</taxon>
        <taxon>Reticulomyxa</taxon>
    </lineage>
</organism>
<dbReference type="Proteomes" id="UP000023152">
    <property type="component" value="Unassembled WGS sequence"/>
</dbReference>
<evidence type="ECO:0000313" key="2">
    <source>
        <dbReference type="EMBL" id="ETO28624.1"/>
    </source>
</evidence>
<protein>
    <submittedName>
        <fullName evidence="2">Uncharacterized protein</fullName>
    </submittedName>
</protein>
<keyword evidence="1" id="KW-1133">Transmembrane helix</keyword>
<gene>
    <name evidence="2" type="ORF">RFI_08509</name>
</gene>
<keyword evidence="1" id="KW-0472">Membrane</keyword>
<accession>X6NSA9</accession>
<dbReference type="AlphaFoldDB" id="X6NSA9"/>
<keyword evidence="3" id="KW-1185">Reference proteome</keyword>
<name>X6NSA9_RETFI</name>
<reference evidence="2 3" key="1">
    <citation type="journal article" date="2013" name="Curr. Biol.">
        <title>The Genome of the Foraminiferan Reticulomyxa filosa.</title>
        <authorList>
            <person name="Glockner G."/>
            <person name="Hulsmann N."/>
            <person name="Schleicher M."/>
            <person name="Noegel A.A."/>
            <person name="Eichinger L."/>
            <person name="Gallinger C."/>
            <person name="Pawlowski J."/>
            <person name="Sierra R."/>
            <person name="Euteneuer U."/>
            <person name="Pillet L."/>
            <person name="Moustafa A."/>
            <person name="Platzer M."/>
            <person name="Groth M."/>
            <person name="Szafranski K."/>
            <person name="Schliwa M."/>
        </authorList>
    </citation>
    <scope>NUCLEOTIDE SEQUENCE [LARGE SCALE GENOMIC DNA]</scope>
</reference>
<evidence type="ECO:0000256" key="1">
    <source>
        <dbReference type="SAM" id="Phobius"/>
    </source>
</evidence>
<proteinExistence type="predicted"/>
<evidence type="ECO:0000313" key="3">
    <source>
        <dbReference type="Proteomes" id="UP000023152"/>
    </source>
</evidence>
<feature type="transmembrane region" description="Helical" evidence="1">
    <location>
        <begin position="12"/>
        <end position="32"/>
    </location>
</feature>
<comment type="caution">
    <text evidence="2">The sequence shown here is derived from an EMBL/GenBank/DDBJ whole genome shotgun (WGS) entry which is preliminary data.</text>
</comment>
<keyword evidence="1" id="KW-0812">Transmembrane</keyword>
<sequence length="506" mass="59202">MSDNVVKCVVSCGLIFSLCVIYALGFLSFFAMDSWNFFSNMSEEIQSYSASFNMFGKYLDPPNCNLDHNAFEIYKILNDSRVLEIMALQEKLVRVFINASNQINIDEFSKDLSLIIGKKQEKKFDHNFEFIRFESRKKGNGKGVVMKAKNAGKLGLGNRFQRYLFMSSGALWLDFAFDFGTFHTDGYTKAYSQTIFANFLPKFFAREENDTVLQVIPLDKIHVNNENRPMLLKIFRQSVLQYPHYTSGLYLYFNHWFQALFSQSVHNSFRELYFQLLCNQANKRKAKLSSELIDLKEAIFQSHNPSSVVIHFRCGDILYTDIPYFGLVSLSFYRNSLEILGLNADRHDINVYIIGELSVKNAHHANSEKWLRECKIIADVLFLKTLHATYFPNWKFHILYNSSLNGDFYRLFAFQNVICGMSSFCLSGVMFNPNRVILPLWGPYHFYEFRKEEAHYNNSFYYQFLKRYVLLPTHHLLDNRNTSFVNTYFAYNSGMVDRVLQFLLTH</sequence>
<dbReference type="EMBL" id="ASPP01006562">
    <property type="protein sequence ID" value="ETO28624.1"/>
    <property type="molecule type" value="Genomic_DNA"/>
</dbReference>